<sequence>MSDVIMKLLDIPKFGETVLVKYPPSFVPEFMVLKVIQYAKMKNIKVLIDDNFDALAILETRLKILGVKYNLDDVYVIKTGGKRKIGNVIAEIKKTSEPRVYFREYAKSFKEISEVLGKYINIVLGIEELFKSMTNPMEMYMSIFEIQKFLGNTHRKAFYLVNKDVLLTLPFPVRVEFSRIASTVVEVIPIATNAHVRILKATNPDFVGREITVDIGEDL</sequence>
<reference evidence="1 2" key="1">
    <citation type="submission" date="2023-03" db="EMBL/GenBank/DDBJ databases">
        <title>Speciation in Pyrococcus: adaptation to high temperature as a mechanism.</title>
        <authorList>
            <person name="Gu J."/>
        </authorList>
    </citation>
    <scope>NUCLEOTIDE SEQUENCE [LARGE SCALE GENOMIC DNA]</scope>
    <source>
        <strain evidence="1 2">LMOA34</strain>
    </source>
</reference>
<comment type="caution">
    <text evidence="1">The sequence shown here is derived from an EMBL/GenBank/DDBJ whole genome shotgun (WGS) entry which is preliminary data.</text>
</comment>
<dbReference type="Pfam" id="PF03192">
    <property type="entry name" value="DUF257"/>
    <property type="match status" value="1"/>
</dbReference>
<proteinExistence type="predicted"/>
<gene>
    <name evidence="1" type="ORF">P8X34_04955</name>
</gene>
<evidence type="ECO:0000313" key="2">
    <source>
        <dbReference type="Proteomes" id="UP001571980"/>
    </source>
</evidence>
<keyword evidence="2" id="KW-1185">Reference proteome</keyword>
<dbReference type="EMBL" id="JARRIG010000003">
    <property type="protein sequence ID" value="MFA4804090.1"/>
    <property type="molecule type" value="Genomic_DNA"/>
</dbReference>
<protein>
    <submittedName>
        <fullName evidence="1">DUF257 family protein</fullName>
    </submittedName>
</protein>
<name>A0ABV4T2Z2_9EURY</name>
<evidence type="ECO:0000313" key="1">
    <source>
        <dbReference type="EMBL" id="MFA4804090.1"/>
    </source>
</evidence>
<accession>A0ABV4T2Z2</accession>
<dbReference type="InterPro" id="IPR005489">
    <property type="entry name" value="DUF257"/>
</dbReference>
<organism evidence="1 2">
    <name type="scientific">Pyrococcus kukulkanii</name>
    <dbReference type="NCBI Taxonomy" id="1609559"/>
    <lineage>
        <taxon>Archaea</taxon>
        <taxon>Methanobacteriati</taxon>
        <taxon>Methanobacteriota</taxon>
        <taxon>Thermococci</taxon>
        <taxon>Thermococcales</taxon>
        <taxon>Thermococcaceae</taxon>
        <taxon>Pyrococcus</taxon>
    </lineage>
</organism>
<dbReference type="RefSeq" id="WP_372823509.1">
    <property type="nucleotide sequence ID" value="NZ_CP122538.1"/>
</dbReference>
<dbReference type="Proteomes" id="UP001571980">
    <property type="component" value="Unassembled WGS sequence"/>
</dbReference>
<dbReference type="Gene3D" id="3.40.50.11570">
    <property type="entry name" value="Protein of unknown function DUF257"/>
    <property type="match status" value="1"/>
</dbReference>